<dbReference type="GeneID" id="29124965"/>
<dbReference type="EMBL" id="KU963248">
    <property type="protein sequence ID" value="AMS02552.1"/>
    <property type="molecule type" value="Genomic_DNA"/>
</dbReference>
<proteinExistence type="predicted"/>
<organism evidence="1 2">
    <name type="scientific">Gordonia phage Yvonnetastic</name>
    <dbReference type="NCBI Taxonomy" id="1821566"/>
    <lineage>
        <taxon>Viruses</taxon>
        <taxon>Duplodnaviria</taxon>
        <taxon>Heunggongvirae</taxon>
        <taxon>Uroviricota</taxon>
        <taxon>Caudoviricetes</taxon>
        <taxon>Yvonnevirus</taxon>
        <taxon>Yvonnevirus yvonnetastic</taxon>
        <taxon>Gordonia virus Yvonnetastic</taxon>
    </lineage>
</organism>
<name>A0A142K8W9_9CAUD</name>
<gene>
    <name evidence="1" type="primary">3</name>
    <name evidence="1" type="ORF">SEA_YVONNETASTIC_3</name>
</gene>
<dbReference type="Proteomes" id="UP000201371">
    <property type="component" value="Segment"/>
</dbReference>
<evidence type="ECO:0000313" key="1">
    <source>
        <dbReference type="EMBL" id="AMS02552.1"/>
    </source>
</evidence>
<dbReference type="KEGG" id="vg:29124965"/>
<accession>A0A142K8W9</accession>
<protein>
    <submittedName>
        <fullName evidence="1">Uncharacterized protein</fullName>
    </submittedName>
</protein>
<dbReference type="OrthoDB" id="40373at10239"/>
<reference evidence="2" key="1">
    <citation type="submission" date="2016-03" db="EMBL/GenBank/DDBJ databases">
        <authorList>
            <person name="Ploux O."/>
        </authorList>
    </citation>
    <scope>NUCLEOTIDE SEQUENCE [LARGE SCALE GENOMIC DNA]</scope>
</reference>
<evidence type="ECO:0000313" key="2">
    <source>
        <dbReference type="Proteomes" id="UP000201371"/>
    </source>
</evidence>
<dbReference type="RefSeq" id="YP_009301062.1">
    <property type="nucleotide sequence ID" value="NC_031230.1"/>
</dbReference>
<keyword evidence="2" id="KW-1185">Reference proteome</keyword>
<sequence>MTPSQELMMDTLWARWRLGEELWTFSSNATTRRAAKGLEEQGKIRILSGVVERTFRAMLTYDQVKELESNGYEPPAFNEVGRRAYLRGLEDGKRPWKEGTYDG</sequence>